<organism evidence="1">
    <name type="scientific">uncultured Mycobacterium sp</name>
    <dbReference type="NCBI Taxonomy" id="171292"/>
    <lineage>
        <taxon>Bacteria</taxon>
        <taxon>Bacillati</taxon>
        <taxon>Actinomycetota</taxon>
        <taxon>Actinomycetes</taxon>
        <taxon>Mycobacteriales</taxon>
        <taxon>Mycobacteriaceae</taxon>
        <taxon>Mycobacterium</taxon>
        <taxon>environmental samples</taxon>
    </lineage>
</organism>
<protein>
    <submittedName>
        <fullName evidence="1">Uncharacterized protein</fullName>
    </submittedName>
</protein>
<name>A0A1Y5P8N1_9MYCO</name>
<accession>A0A1Y5P8N1</accession>
<gene>
    <name evidence="1" type="ORF">MHPYR_180099</name>
</gene>
<evidence type="ECO:0000313" key="1">
    <source>
        <dbReference type="EMBL" id="SBS73870.1"/>
    </source>
</evidence>
<sequence>MSMFRALIGGGALAAKVTTIGVRPLVIEHVLACVLDVVEVDLALICRIARLTAAITAEDVTGCCLDAHRFSPTCCAANAA</sequence>
<reference evidence="1" key="1">
    <citation type="submission" date="2016-03" db="EMBL/GenBank/DDBJ databases">
        <authorList>
            <person name="Ploux O."/>
        </authorList>
    </citation>
    <scope>NUCLEOTIDE SEQUENCE</scope>
    <source>
        <strain evidence="1">UC10</strain>
    </source>
</reference>
<proteinExistence type="predicted"/>
<dbReference type="AlphaFoldDB" id="A0A1Y5P8N1"/>
<dbReference type="EMBL" id="FLQS01000010">
    <property type="protein sequence ID" value="SBS73870.1"/>
    <property type="molecule type" value="Genomic_DNA"/>
</dbReference>